<dbReference type="AlphaFoldDB" id="A0A4R2RZL2"/>
<proteinExistence type="predicted"/>
<accession>A0A4R2RZL2</accession>
<dbReference type="Pfam" id="PF12784">
    <property type="entry name" value="PDDEXK_2"/>
    <property type="match status" value="1"/>
</dbReference>
<evidence type="ECO:0000313" key="1">
    <source>
        <dbReference type="EMBL" id="TCP68974.1"/>
    </source>
</evidence>
<dbReference type="PANTHER" id="PTHR41317">
    <property type="entry name" value="PD-(D_E)XK NUCLEASE FAMILY TRANSPOSASE"/>
    <property type="match status" value="1"/>
</dbReference>
<protein>
    <submittedName>
        <fullName evidence="1">Putative transposase/invertase (TIGR01784 family)</fullName>
    </submittedName>
</protein>
<dbReference type="InterPro" id="IPR010106">
    <property type="entry name" value="RpnA"/>
</dbReference>
<dbReference type="EMBL" id="SLXT01000001">
    <property type="protein sequence ID" value="TCP68974.1"/>
    <property type="molecule type" value="Genomic_DNA"/>
</dbReference>
<dbReference type="NCBIfam" id="TIGR01784">
    <property type="entry name" value="T_den_put_tspse"/>
    <property type="match status" value="1"/>
</dbReference>
<evidence type="ECO:0000313" key="2">
    <source>
        <dbReference type="Proteomes" id="UP000294813"/>
    </source>
</evidence>
<dbReference type="Proteomes" id="UP000294813">
    <property type="component" value="Unassembled WGS sequence"/>
</dbReference>
<reference evidence="1 2" key="1">
    <citation type="submission" date="2019-03" db="EMBL/GenBank/DDBJ databases">
        <title>Genomic Encyclopedia of Type Strains, Phase IV (KMG-IV): sequencing the most valuable type-strain genomes for metagenomic binning, comparative biology and taxonomic classification.</title>
        <authorList>
            <person name="Goeker M."/>
        </authorList>
    </citation>
    <scope>NUCLEOTIDE SEQUENCE [LARGE SCALE GENOMIC DNA]</scope>
    <source>
        <strain evidence="1 2">DSM 11170</strain>
    </source>
</reference>
<organism evidence="1 2">
    <name type="scientific">Heliophilum fasciatum</name>
    <dbReference type="NCBI Taxonomy" id="35700"/>
    <lineage>
        <taxon>Bacteria</taxon>
        <taxon>Bacillati</taxon>
        <taxon>Bacillota</taxon>
        <taxon>Clostridia</taxon>
        <taxon>Eubacteriales</taxon>
        <taxon>Heliobacteriaceae</taxon>
        <taxon>Heliophilum</taxon>
    </lineage>
</organism>
<dbReference type="RefSeq" id="WP_264672901.1">
    <property type="nucleotide sequence ID" value="NZ_JAOQNU010000001.1"/>
</dbReference>
<dbReference type="PANTHER" id="PTHR41317:SF1">
    <property type="entry name" value="PD-(D_E)XK NUCLEASE FAMILY TRANSPOSASE"/>
    <property type="match status" value="1"/>
</dbReference>
<comment type="caution">
    <text evidence="1">The sequence shown here is derived from an EMBL/GenBank/DDBJ whole genome shotgun (WGS) entry which is preliminary data.</text>
</comment>
<gene>
    <name evidence="1" type="ORF">EDD73_101142</name>
</gene>
<name>A0A4R2RZL2_9FIRM</name>
<keyword evidence="2" id="KW-1185">Reference proteome</keyword>
<sequence length="231" mass="26693">MKRGLGSNKNHMPNRSAYYISEMFAEMMTKGMRYQDIPKAITIIITGYVQFPQSNSYRHHFLWYEKDQHFLLTDRMEIIYLDLERVKQQFRSGTLPICNDASLKWLLFLLAKDHPTIANEVEKMAIENPSLQEVFKALDRITSDPGARADYLEWKKRQFDEADALLGAREEGMKEGIKQGFEQRAVETARIALKKGYDLQTVSELSGLSPEHVQQIKAKLSATNYQEKPPS</sequence>